<dbReference type="CDD" id="cd00519">
    <property type="entry name" value="Lipase_3"/>
    <property type="match status" value="1"/>
</dbReference>
<evidence type="ECO:0000256" key="9">
    <source>
        <dbReference type="ARBA" id="ARBA00022963"/>
    </source>
</evidence>
<dbReference type="GO" id="GO:0016298">
    <property type="term" value="F:lipase activity"/>
    <property type="evidence" value="ECO:0007669"/>
    <property type="project" value="TreeGrafter"/>
</dbReference>
<comment type="subcellular location">
    <subcellularLocation>
        <location evidence="2">Cell membrane</location>
        <topology evidence="2">Multi-pass membrane protein</topology>
    </subcellularLocation>
</comment>
<keyword evidence="5" id="KW-0812">Transmembrane</keyword>
<keyword evidence="7" id="KW-0378">Hydrolase</keyword>
<accession>A0A9N9HYZ2</accession>
<evidence type="ECO:0000256" key="3">
    <source>
        <dbReference type="ARBA" id="ARBA00022475"/>
    </source>
</evidence>
<evidence type="ECO:0000256" key="8">
    <source>
        <dbReference type="ARBA" id="ARBA00022837"/>
    </source>
</evidence>
<name>A0A9N9HYZ2_9GLOM</name>
<keyword evidence="6" id="KW-0479">Metal-binding</keyword>
<dbReference type="PANTHER" id="PTHR45792:SF8">
    <property type="entry name" value="DIACYLGLYCEROL LIPASE-ALPHA"/>
    <property type="match status" value="1"/>
</dbReference>
<evidence type="ECO:0000256" key="12">
    <source>
        <dbReference type="ARBA" id="ARBA00023136"/>
    </source>
</evidence>
<dbReference type="PANTHER" id="PTHR45792">
    <property type="entry name" value="DIACYLGLYCEROL LIPASE HOMOLOG-RELATED"/>
    <property type="match status" value="1"/>
</dbReference>
<dbReference type="Gene3D" id="3.40.50.1820">
    <property type="entry name" value="alpha/beta hydrolase"/>
    <property type="match status" value="1"/>
</dbReference>
<keyword evidence="11" id="KW-0443">Lipid metabolism</keyword>
<keyword evidence="10" id="KW-1133">Transmembrane helix</keyword>
<dbReference type="AlphaFoldDB" id="A0A9N9HYZ2"/>
<evidence type="ECO:0000256" key="11">
    <source>
        <dbReference type="ARBA" id="ARBA00023098"/>
    </source>
</evidence>
<proteinExistence type="predicted"/>
<evidence type="ECO:0000256" key="5">
    <source>
        <dbReference type="ARBA" id="ARBA00022692"/>
    </source>
</evidence>
<dbReference type="EMBL" id="CAJVPZ010022619">
    <property type="protein sequence ID" value="CAG8712378.1"/>
    <property type="molecule type" value="Genomic_DNA"/>
</dbReference>
<keyword evidence="3" id="KW-1003">Cell membrane</keyword>
<dbReference type="EC" id="3.1.1.116" evidence="14"/>
<evidence type="ECO:0000256" key="10">
    <source>
        <dbReference type="ARBA" id="ARBA00022989"/>
    </source>
</evidence>
<evidence type="ECO:0000256" key="1">
    <source>
        <dbReference type="ARBA" id="ARBA00001913"/>
    </source>
</evidence>
<evidence type="ECO:0000313" key="16">
    <source>
        <dbReference type="EMBL" id="CAG8712378.1"/>
    </source>
</evidence>
<dbReference type="OrthoDB" id="438440at2759"/>
<dbReference type="GO" id="GO:0005886">
    <property type="term" value="C:plasma membrane"/>
    <property type="evidence" value="ECO:0007669"/>
    <property type="project" value="UniProtKB-SubCell"/>
</dbReference>
<reference evidence="16" key="1">
    <citation type="submission" date="2021-06" db="EMBL/GenBank/DDBJ databases">
        <authorList>
            <person name="Kallberg Y."/>
            <person name="Tangrot J."/>
            <person name="Rosling A."/>
        </authorList>
    </citation>
    <scope>NUCLEOTIDE SEQUENCE</scope>
    <source>
        <strain evidence="16">IN212</strain>
    </source>
</reference>
<evidence type="ECO:0000259" key="15">
    <source>
        <dbReference type="Pfam" id="PF01764"/>
    </source>
</evidence>
<sequence>LCITSNDDSSSGTNVKYEEDIIHKKIGSSSVEEQNKYKMLVQIKSLEFNPLRQPNSNANKSIRLVIHSVTYHTKPSTSLEEQLKKMFLFPFDYHSLVFDSMKIDIYDYGLFLNTKKKLGRAIIQLNTLKQAIIDQREFERTLPLEIKEFPHMQEVGSIKINIRFHFPDDPPLTSPIHSRPPATAPPVLNSRDLTTETDDIDEFDCANILMDPEVRSLGILDIVLCQETREAIKEIKVLYKSFFDNGWTLTKLEFLEAYMLLEKYYEQKPKLNSDRKVVQDFFGLDKNDFICWEYGQNTVSVPNYMVIRDPETNSIIVSIRGTMSIADVITDVLAHYEQWNGALVHRGVLRSAQYLVDRSLNDIRAAVIKFNANSINITGHSLGASISSIVTLLLREKCKDLLSRGIDILAWNFATAPCCSHDLARKTESINYIYNFVNENDVIPRLSYGNLMDFRELIKFAANEIKNEEYKK</sequence>
<dbReference type="Proteomes" id="UP000789396">
    <property type="component" value="Unassembled WGS sequence"/>
</dbReference>
<keyword evidence="8" id="KW-0106">Calcium</keyword>
<keyword evidence="17" id="KW-1185">Reference proteome</keyword>
<comment type="caution">
    <text evidence="16">The sequence shown here is derived from an EMBL/GenBank/DDBJ whole genome shotgun (WGS) entry which is preliminary data.</text>
</comment>
<evidence type="ECO:0000256" key="14">
    <source>
        <dbReference type="ARBA" id="ARBA00026104"/>
    </source>
</evidence>
<dbReference type="GO" id="GO:0016042">
    <property type="term" value="P:lipid catabolic process"/>
    <property type="evidence" value="ECO:0007669"/>
    <property type="project" value="UniProtKB-KW"/>
</dbReference>
<gene>
    <name evidence="16" type="ORF">RFULGI_LOCUS10926</name>
</gene>
<evidence type="ECO:0000256" key="4">
    <source>
        <dbReference type="ARBA" id="ARBA00022553"/>
    </source>
</evidence>
<keyword evidence="9" id="KW-0442">Lipid degradation</keyword>
<protein>
    <recommendedName>
        <fullName evidence="14">sn-1-specific diacylglycerol lipase</fullName>
        <ecNumber evidence="14">3.1.1.116</ecNumber>
    </recommendedName>
</protein>
<evidence type="ECO:0000313" key="17">
    <source>
        <dbReference type="Proteomes" id="UP000789396"/>
    </source>
</evidence>
<dbReference type="Pfam" id="PF01764">
    <property type="entry name" value="Lipase_3"/>
    <property type="match status" value="1"/>
</dbReference>
<feature type="domain" description="Fungal lipase-type" evidence="15">
    <location>
        <begin position="316"/>
        <end position="448"/>
    </location>
</feature>
<comment type="cofactor">
    <cofactor evidence="1">
        <name>Ca(2+)</name>
        <dbReference type="ChEBI" id="CHEBI:29108"/>
    </cofactor>
</comment>
<dbReference type="InterPro" id="IPR002921">
    <property type="entry name" value="Fungal_lipase-type"/>
</dbReference>
<comment type="catalytic activity">
    <reaction evidence="13">
        <text>a 1,2-diacyl-sn-glycerol + H2O = a 2-acylglycerol + a fatty acid + H(+)</text>
        <dbReference type="Rhea" id="RHEA:33275"/>
        <dbReference type="ChEBI" id="CHEBI:15377"/>
        <dbReference type="ChEBI" id="CHEBI:15378"/>
        <dbReference type="ChEBI" id="CHEBI:17389"/>
        <dbReference type="ChEBI" id="CHEBI:17815"/>
        <dbReference type="ChEBI" id="CHEBI:28868"/>
        <dbReference type="EC" id="3.1.1.116"/>
    </reaction>
    <physiologicalReaction direction="left-to-right" evidence="13">
        <dbReference type="Rhea" id="RHEA:33276"/>
    </physiologicalReaction>
</comment>
<evidence type="ECO:0000256" key="7">
    <source>
        <dbReference type="ARBA" id="ARBA00022801"/>
    </source>
</evidence>
<dbReference type="SUPFAM" id="SSF53474">
    <property type="entry name" value="alpha/beta-Hydrolases"/>
    <property type="match status" value="1"/>
</dbReference>
<dbReference type="InterPro" id="IPR029058">
    <property type="entry name" value="AB_hydrolase_fold"/>
</dbReference>
<evidence type="ECO:0000256" key="2">
    <source>
        <dbReference type="ARBA" id="ARBA00004651"/>
    </source>
</evidence>
<feature type="non-terminal residue" evidence="16">
    <location>
        <position position="1"/>
    </location>
</feature>
<dbReference type="GO" id="GO:0046872">
    <property type="term" value="F:metal ion binding"/>
    <property type="evidence" value="ECO:0007669"/>
    <property type="project" value="UniProtKB-KW"/>
</dbReference>
<organism evidence="16 17">
    <name type="scientific">Racocetra fulgida</name>
    <dbReference type="NCBI Taxonomy" id="60492"/>
    <lineage>
        <taxon>Eukaryota</taxon>
        <taxon>Fungi</taxon>
        <taxon>Fungi incertae sedis</taxon>
        <taxon>Mucoromycota</taxon>
        <taxon>Glomeromycotina</taxon>
        <taxon>Glomeromycetes</taxon>
        <taxon>Diversisporales</taxon>
        <taxon>Gigasporaceae</taxon>
        <taxon>Racocetra</taxon>
    </lineage>
</organism>
<evidence type="ECO:0000256" key="13">
    <source>
        <dbReference type="ARBA" id="ARBA00024531"/>
    </source>
</evidence>
<evidence type="ECO:0000256" key="6">
    <source>
        <dbReference type="ARBA" id="ARBA00022723"/>
    </source>
</evidence>
<keyword evidence="4" id="KW-0597">Phosphoprotein</keyword>
<feature type="non-terminal residue" evidence="16">
    <location>
        <position position="472"/>
    </location>
</feature>
<dbReference type="InterPro" id="IPR052214">
    <property type="entry name" value="DAG_Lipase-Related"/>
</dbReference>
<keyword evidence="12" id="KW-0472">Membrane</keyword>